<dbReference type="InterPro" id="IPR000917">
    <property type="entry name" value="Sulfatase_N"/>
</dbReference>
<dbReference type="InterPro" id="IPR050448">
    <property type="entry name" value="OpgB/LTA_synthase_biosynth"/>
</dbReference>
<evidence type="ECO:0000256" key="1">
    <source>
        <dbReference type="ARBA" id="ARBA00004651"/>
    </source>
</evidence>
<dbReference type="AlphaFoldDB" id="A0A6S6S8M0"/>
<keyword evidence="3 6" id="KW-0812">Transmembrane</keyword>
<dbReference type="Gene3D" id="3.40.720.10">
    <property type="entry name" value="Alkaline Phosphatase, subunit A"/>
    <property type="match status" value="1"/>
</dbReference>
<sequence length="682" mass="79710">MKIKLPKLIRFLLILTFWEVVAFTLLRVVFFIIFKDYGTGYNSLDVLFSFWLGFRFDLQLALIANLPIFLFGGIKYIGIFKSTFGKYFWITYLFLVNILFLGIYIIDFFYFDFFKKMVDSSIVRYFYDIGEAFKMLSEGYPILPITIGFVLLSAVLFFLMKKIVGSVEEGIDKFSSKREKVTIYSLFFVLYMFGGYGKFEWYPWRWSEAFYSSNSFLSYLASNPVTYFKNTLKNSDIKYVVNETKRYYPDMVKYLEIDSPDENNLSLLRIVEPNHSPEYYFDKPNIVFILGESSSYARSSMAGNPLNPTPFLQEMSDNGLTYSRFYTPHAGTARSVWTAMTGLPDVERMRTSSRNPMIVQEHMILNSLKDYEKHYFIGGSLSWGNVRGVIGNVNGMHTYEEQDYPNSPHNDVWGISDVHLVNEANDILKKETKPFFAFIQLAGNHSPNTIPDENYGFEYSKDISEESLFKYSFDGKLDELNGQRFLDHSVKRLIDLAKKETYFKNTIFIFIGDHGLARRGDHMHEAEQTFETHTIHTPLIIYAPELIKHKKIDYPISETDMMATIAGLIGEKYINTAIGRDILDKNFDKKQHYAFYLTHEENFRLNLIGKEYIFRMRANGEDKGLFKYYYDKKDENLIDKHPELAKEMEGICKGIFESTRYTRFHNTPENVQKRLDSINKSK</sequence>
<evidence type="ECO:0000256" key="5">
    <source>
        <dbReference type="ARBA" id="ARBA00023136"/>
    </source>
</evidence>
<keyword evidence="4 6" id="KW-1133">Transmembrane helix</keyword>
<evidence type="ECO:0000256" key="6">
    <source>
        <dbReference type="SAM" id="Phobius"/>
    </source>
</evidence>
<proteinExistence type="predicted"/>
<dbReference type="GO" id="GO:0005886">
    <property type="term" value="C:plasma membrane"/>
    <property type="evidence" value="ECO:0007669"/>
    <property type="project" value="UniProtKB-SubCell"/>
</dbReference>
<dbReference type="InterPro" id="IPR017850">
    <property type="entry name" value="Alkaline_phosphatase_core_sf"/>
</dbReference>
<accession>A0A6S6S8M0</accession>
<feature type="domain" description="Sulfatase N-terminal" evidence="7">
    <location>
        <begin position="284"/>
        <end position="570"/>
    </location>
</feature>
<evidence type="ECO:0000259" key="7">
    <source>
        <dbReference type="Pfam" id="PF00884"/>
    </source>
</evidence>
<feature type="transmembrane region" description="Helical" evidence="6">
    <location>
        <begin position="181"/>
        <end position="197"/>
    </location>
</feature>
<evidence type="ECO:0000256" key="3">
    <source>
        <dbReference type="ARBA" id="ARBA00022692"/>
    </source>
</evidence>
<name>A0A6S6S8M0_9BACT</name>
<evidence type="ECO:0000256" key="2">
    <source>
        <dbReference type="ARBA" id="ARBA00022475"/>
    </source>
</evidence>
<dbReference type="SUPFAM" id="SSF53649">
    <property type="entry name" value="Alkaline phosphatase-like"/>
    <property type="match status" value="1"/>
</dbReference>
<protein>
    <submittedName>
        <fullName evidence="8">Sulfatase family protein</fullName>
    </submittedName>
</protein>
<dbReference type="EMBL" id="CACVAR010000123">
    <property type="protein sequence ID" value="CAA6804143.1"/>
    <property type="molecule type" value="Genomic_DNA"/>
</dbReference>
<keyword evidence="5 6" id="KW-0472">Membrane</keyword>
<dbReference type="Pfam" id="PF00884">
    <property type="entry name" value="Sulfatase"/>
    <property type="match status" value="1"/>
</dbReference>
<organism evidence="8">
    <name type="scientific">uncultured Sulfurovum sp</name>
    <dbReference type="NCBI Taxonomy" id="269237"/>
    <lineage>
        <taxon>Bacteria</taxon>
        <taxon>Pseudomonadati</taxon>
        <taxon>Campylobacterota</taxon>
        <taxon>Epsilonproteobacteria</taxon>
        <taxon>Campylobacterales</taxon>
        <taxon>Sulfurovaceae</taxon>
        <taxon>Sulfurovum</taxon>
        <taxon>environmental samples</taxon>
    </lineage>
</organism>
<feature type="transmembrane region" description="Helical" evidence="6">
    <location>
        <begin position="89"/>
        <end position="111"/>
    </location>
</feature>
<feature type="transmembrane region" description="Helical" evidence="6">
    <location>
        <begin position="142"/>
        <end position="160"/>
    </location>
</feature>
<dbReference type="PANTHER" id="PTHR47371">
    <property type="entry name" value="LIPOTEICHOIC ACID SYNTHASE"/>
    <property type="match status" value="1"/>
</dbReference>
<evidence type="ECO:0000256" key="4">
    <source>
        <dbReference type="ARBA" id="ARBA00022989"/>
    </source>
</evidence>
<dbReference type="CDD" id="cd16015">
    <property type="entry name" value="LTA_synthase"/>
    <property type="match status" value="1"/>
</dbReference>
<dbReference type="PANTHER" id="PTHR47371:SF3">
    <property type="entry name" value="PHOSPHOGLYCEROL TRANSFERASE I"/>
    <property type="match status" value="1"/>
</dbReference>
<comment type="subcellular location">
    <subcellularLocation>
        <location evidence="1">Cell membrane</location>
        <topology evidence="1">Multi-pass membrane protein</topology>
    </subcellularLocation>
</comment>
<reference evidence="8" key="1">
    <citation type="submission" date="2020-01" db="EMBL/GenBank/DDBJ databases">
        <authorList>
            <person name="Meier V. D."/>
            <person name="Meier V D."/>
        </authorList>
    </citation>
    <scope>NUCLEOTIDE SEQUENCE</scope>
    <source>
        <strain evidence="8">HLG_WM_MAG_03</strain>
    </source>
</reference>
<feature type="transmembrane region" description="Helical" evidence="6">
    <location>
        <begin position="54"/>
        <end position="77"/>
    </location>
</feature>
<evidence type="ECO:0000313" key="8">
    <source>
        <dbReference type="EMBL" id="CAA6804143.1"/>
    </source>
</evidence>
<feature type="transmembrane region" description="Helical" evidence="6">
    <location>
        <begin position="12"/>
        <end position="34"/>
    </location>
</feature>
<gene>
    <name evidence="8" type="ORF">HELGO_WM35568</name>
</gene>
<keyword evidence="2" id="KW-1003">Cell membrane</keyword>